<feature type="coiled-coil region" evidence="1">
    <location>
        <begin position="462"/>
        <end position="489"/>
    </location>
</feature>
<feature type="transmembrane region" description="Helical" evidence="2">
    <location>
        <begin position="361"/>
        <end position="381"/>
    </location>
</feature>
<protein>
    <recommendedName>
        <fullName evidence="5">Tetratricopeptide repeat protein</fullName>
    </recommendedName>
</protein>
<dbReference type="InterPro" id="IPR011990">
    <property type="entry name" value="TPR-like_helical_dom_sf"/>
</dbReference>
<proteinExistence type="predicted"/>
<dbReference type="Gene3D" id="1.25.40.10">
    <property type="entry name" value="Tetratricopeptide repeat domain"/>
    <property type="match status" value="1"/>
</dbReference>
<dbReference type="InterPro" id="IPR016032">
    <property type="entry name" value="Sig_transdc_resp-reg_C-effctor"/>
</dbReference>
<keyword evidence="2" id="KW-0472">Membrane</keyword>
<evidence type="ECO:0000313" key="3">
    <source>
        <dbReference type="EMBL" id="AVI51647.1"/>
    </source>
</evidence>
<feature type="coiled-coil region" evidence="1">
    <location>
        <begin position="390"/>
        <end position="417"/>
    </location>
</feature>
<dbReference type="GO" id="GO:0006355">
    <property type="term" value="P:regulation of DNA-templated transcription"/>
    <property type="evidence" value="ECO:0007669"/>
    <property type="project" value="InterPro"/>
</dbReference>
<keyword evidence="2" id="KW-1133">Transmembrane helix</keyword>
<evidence type="ECO:0000313" key="4">
    <source>
        <dbReference type="Proteomes" id="UP000238442"/>
    </source>
</evidence>
<organism evidence="3 4">
    <name type="scientific">Pukyongia salina</name>
    <dbReference type="NCBI Taxonomy" id="2094025"/>
    <lineage>
        <taxon>Bacteria</taxon>
        <taxon>Pseudomonadati</taxon>
        <taxon>Bacteroidota</taxon>
        <taxon>Flavobacteriia</taxon>
        <taxon>Flavobacteriales</taxon>
        <taxon>Flavobacteriaceae</taxon>
        <taxon>Pukyongia</taxon>
    </lineage>
</organism>
<keyword evidence="1" id="KW-0175">Coiled coil</keyword>
<gene>
    <name evidence="3" type="ORF">C5O00_10935</name>
</gene>
<reference evidence="3 4" key="1">
    <citation type="submission" date="2018-02" db="EMBL/GenBank/DDBJ databases">
        <title>Genomic analysis of the strain RR4-38 isolated from a seawater recirculating aquaculture system.</title>
        <authorList>
            <person name="Kim Y.-S."/>
            <person name="Jang Y.H."/>
            <person name="Kim K.-H."/>
        </authorList>
    </citation>
    <scope>NUCLEOTIDE SEQUENCE [LARGE SCALE GENOMIC DNA]</scope>
    <source>
        <strain evidence="3 4">RR4-38</strain>
    </source>
</reference>
<dbReference type="GO" id="GO:0003677">
    <property type="term" value="F:DNA binding"/>
    <property type="evidence" value="ECO:0007669"/>
    <property type="project" value="InterPro"/>
</dbReference>
<dbReference type="SUPFAM" id="SSF48452">
    <property type="entry name" value="TPR-like"/>
    <property type="match status" value="1"/>
</dbReference>
<keyword evidence="2" id="KW-0812">Transmembrane</keyword>
<dbReference type="KEGG" id="aue:C5O00_10935"/>
<dbReference type="Proteomes" id="UP000238442">
    <property type="component" value="Chromosome"/>
</dbReference>
<dbReference type="AlphaFoldDB" id="A0A2S0HY85"/>
<sequence length="558" mass="65776">MIVNDKTPFWTFLMCIILCTNLTLYPQSYTENKSTEEFTTFLDGLNQKLGTGVPLNAIDYYKGIDLVQDIESDSLRVQFYNIFLAHYGDSGQTELLVSLAEEALPILKKQKDYMNITFTYVHLAKTYISDNDRNNFRRICAESVAYYDNENSDHIMKYSAYNNVGVYYQEFLKEYDSAMYFFNRILEYPEVLKTHKHFAGSVYDNVALIHMRKGEFDKARDYFSNNYLKIYPAFNDGERWMRAGIQWADTDIKLGNLPEANRILSHVLTQMDSLGNYPQKVYNRILLAHTYEEYYKALGDYKKVISYSNEASRLKDSIERVEEKIRFDTQTDLSRIVMDRSKKSYEQEKILRLKEEEKSEVTTWILIMSIAAFVLFIFVIMSHYRFRVRRAKAAKLIEEERANVEKLKNEVLQSEIASKKQDLVDFAVNISYNQKWAKELLERIKEIKQLKGRSKGKGYELLEKEIKNKVMAEEEIIDFQNRVDLLSNEFYHSLKQQFPYLTKSEIKLCSLIRLNIDNPEIALIQNINLSSVYQNRSRLRTRMKLIQDQDLDTFISEI</sequence>
<evidence type="ECO:0008006" key="5">
    <source>
        <dbReference type="Google" id="ProtNLM"/>
    </source>
</evidence>
<dbReference type="RefSeq" id="WP_105216887.1">
    <property type="nucleotide sequence ID" value="NZ_CP027062.1"/>
</dbReference>
<dbReference type="OrthoDB" id="1090267at2"/>
<name>A0A2S0HY85_9FLAO</name>
<dbReference type="EMBL" id="CP027062">
    <property type="protein sequence ID" value="AVI51647.1"/>
    <property type="molecule type" value="Genomic_DNA"/>
</dbReference>
<accession>A0A2S0HY85</accession>
<keyword evidence="4" id="KW-1185">Reference proteome</keyword>
<evidence type="ECO:0000256" key="1">
    <source>
        <dbReference type="SAM" id="Coils"/>
    </source>
</evidence>
<dbReference type="SUPFAM" id="SSF46894">
    <property type="entry name" value="C-terminal effector domain of the bipartite response regulators"/>
    <property type="match status" value="1"/>
</dbReference>
<evidence type="ECO:0000256" key="2">
    <source>
        <dbReference type="SAM" id="Phobius"/>
    </source>
</evidence>